<proteinExistence type="predicted"/>
<evidence type="ECO:0000313" key="3">
    <source>
        <dbReference type="Proteomes" id="UP000249341"/>
    </source>
</evidence>
<reference evidence="2 3" key="1">
    <citation type="submission" date="2018-06" db="EMBL/GenBank/DDBJ databases">
        <title>Genomic Encyclopedia of Type Strains, Phase III (KMG-III): the genomes of soil and plant-associated and newly described type strains.</title>
        <authorList>
            <person name="Whitman W."/>
        </authorList>
    </citation>
    <scope>NUCLEOTIDE SEQUENCE [LARGE SCALE GENOMIC DNA]</scope>
    <source>
        <strain evidence="2 3">CGMCC 4.7090</strain>
    </source>
</reference>
<protein>
    <submittedName>
        <fullName evidence="2">Lantibiotic biosynthesis dehydratase-like protein</fullName>
    </submittedName>
</protein>
<sequence>MLFAHPRFHPAGPVMVRASTFPDQPGGPALPDPTASVAESVRWLATVWDHPGFAEALTFANPGLAAHVAGVVDAGDEVLIKAIGRATSAVSSYLVRWQRRATPFGLFAGVTTATLGPAGRAIRRATPGGGPR</sequence>
<feature type="domain" description="Lantibiotic dehydratase N-terminal" evidence="1">
    <location>
        <begin position="50"/>
        <end position="123"/>
    </location>
</feature>
<evidence type="ECO:0000259" key="1">
    <source>
        <dbReference type="Pfam" id="PF04738"/>
    </source>
</evidence>
<dbReference type="AlphaFoldDB" id="A0A327Z1P2"/>
<dbReference type="Pfam" id="PF04738">
    <property type="entry name" value="Lant_dehydr_N"/>
    <property type="match status" value="1"/>
</dbReference>
<accession>A0A327Z1P2</accession>
<dbReference type="OrthoDB" id="1273722at2"/>
<evidence type="ECO:0000313" key="2">
    <source>
        <dbReference type="EMBL" id="RAK28336.1"/>
    </source>
</evidence>
<name>A0A327Z1P2_9ACTN</name>
<organism evidence="2 3">
    <name type="scientific">Actinoplanes lutulentus</name>
    <dbReference type="NCBI Taxonomy" id="1287878"/>
    <lineage>
        <taxon>Bacteria</taxon>
        <taxon>Bacillati</taxon>
        <taxon>Actinomycetota</taxon>
        <taxon>Actinomycetes</taxon>
        <taxon>Micromonosporales</taxon>
        <taxon>Micromonosporaceae</taxon>
        <taxon>Actinoplanes</taxon>
    </lineage>
</organism>
<keyword evidence="3" id="KW-1185">Reference proteome</keyword>
<dbReference type="Proteomes" id="UP000249341">
    <property type="component" value="Unassembled WGS sequence"/>
</dbReference>
<dbReference type="EMBL" id="QLMJ01000020">
    <property type="protein sequence ID" value="RAK28336.1"/>
    <property type="molecule type" value="Genomic_DNA"/>
</dbReference>
<comment type="caution">
    <text evidence="2">The sequence shown here is derived from an EMBL/GenBank/DDBJ whole genome shotgun (WGS) entry which is preliminary data.</text>
</comment>
<dbReference type="InterPro" id="IPR006827">
    <property type="entry name" value="Lant_deHydtase_N"/>
</dbReference>
<gene>
    <name evidence="2" type="ORF">B0I29_120104</name>
</gene>